<reference evidence="2" key="3">
    <citation type="submission" date="2022-11" db="EMBL/GenBank/DDBJ databases">
        <title>Chitin-degrading and fungicidal potential of chitinolytic bacterial strains from marine environment of the Pacific Ocean regions.</title>
        <authorList>
            <person name="Pentekhina I."/>
            <person name="Nedashkovskaya O."/>
            <person name="Seitkalieva A."/>
            <person name="Podvolotskaya A."/>
            <person name="Tekutyeva L."/>
            <person name="Balabanova L."/>
        </authorList>
    </citation>
    <scope>NUCLEOTIDE SEQUENCE</scope>
    <source>
        <strain evidence="2">KMM 6838</strain>
    </source>
</reference>
<dbReference type="EMBL" id="JAPHQB010000012">
    <property type="protein sequence ID" value="MCX2801934.1"/>
    <property type="molecule type" value="Genomic_DNA"/>
</dbReference>
<dbReference type="Proteomes" id="UP001209730">
    <property type="component" value="Unassembled WGS sequence"/>
</dbReference>
<evidence type="ECO:0000313" key="2">
    <source>
        <dbReference type="EMBL" id="MCX2801934.1"/>
    </source>
</evidence>
<organism evidence="1 3">
    <name type="scientific">Microbulbifer thermotolerans</name>
    <dbReference type="NCBI Taxonomy" id="252514"/>
    <lineage>
        <taxon>Bacteria</taxon>
        <taxon>Pseudomonadati</taxon>
        <taxon>Pseudomonadota</taxon>
        <taxon>Gammaproteobacteria</taxon>
        <taxon>Cellvibrionales</taxon>
        <taxon>Microbulbiferaceae</taxon>
        <taxon>Microbulbifer</taxon>
    </lineage>
</organism>
<dbReference type="KEGG" id="mthd:A3224_15310"/>
<dbReference type="Proteomes" id="UP000076077">
    <property type="component" value="Chromosome"/>
</dbReference>
<keyword evidence="3" id="KW-1185">Reference proteome</keyword>
<sequence>MKNVLLARPHPFIVQEMKPLLEQCHYSVLKPDCFADIGAQAKRSGAALISLAVVSSIDASVEKVVDSVLDINPKLPIIFAALLPFDVAATTIADLLDKKGINAQIVGVSNSDQYGSLEQVDTPVLYLSKSDLTDQKRREITKQLLLRHIG</sequence>
<reference evidence="1" key="2">
    <citation type="submission" date="2016-03" db="EMBL/GenBank/DDBJ databases">
        <authorList>
            <person name="Ploux O."/>
        </authorList>
    </citation>
    <scope>NUCLEOTIDE SEQUENCE [LARGE SCALE GENOMIC DNA]</scope>
    <source>
        <strain evidence="1">DAU221</strain>
    </source>
</reference>
<protein>
    <submittedName>
        <fullName evidence="1">Uncharacterized protein</fullName>
    </submittedName>
</protein>
<reference evidence="3" key="1">
    <citation type="submission" date="2016-03" db="EMBL/GenBank/DDBJ databases">
        <authorList>
            <person name="Lee Y.-S."/>
            <person name="Choi Y.-L."/>
        </authorList>
    </citation>
    <scope>NUCLEOTIDE SEQUENCE [LARGE SCALE GENOMIC DNA]</scope>
    <source>
        <strain evidence="3">DAU221</strain>
    </source>
</reference>
<accession>A0A143HR75</accession>
<evidence type="ECO:0000313" key="3">
    <source>
        <dbReference type="Proteomes" id="UP000076077"/>
    </source>
</evidence>
<dbReference type="EMBL" id="CP014864">
    <property type="protein sequence ID" value="AMX03772.1"/>
    <property type="molecule type" value="Genomic_DNA"/>
</dbReference>
<name>A0A143HR75_MICTH</name>
<dbReference type="AlphaFoldDB" id="A0A143HR75"/>
<proteinExistence type="predicted"/>
<evidence type="ECO:0000313" key="1">
    <source>
        <dbReference type="EMBL" id="AMX03772.1"/>
    </source>
</evidence>
<gene>
    <name evidence="1" type="ORF">A3224_15310</name>
    <name evidence="2" type="ORF">OQJ68_09065</name>
</gene>
<dbReference type="RefSeq" id="WP_067156611.1">
    <property type="nucleotide sequence ID" value="NZ_FOKT01000003.1"/>
</dbReference>